<proteinExistence type="predicted"/>
<evidence type="ECO:0000313" key="2">
    <source>
        <dbReference type="EMBL" id="KKB41751.1"/>
    </source>
</evidence>
<protein>
    <submittedName>
        <fullName evidence="2">Uncharacterized protein</fullName>
    </submittedName>
</protein>
<comment type="caution">
    <text evidence="2">The sequence shown here is derived from an EMBL/GenBank/DDBJ whole genome shotgun (WGS) entry which is preliminary data.</text>
</comment>
<keyword evidence="1" id="KW-0472">Membrane</keyword>
<evidence type="ECO:0000256" key="1">
    <source>
        <dbReference type="SAM" id="Phobius"/>
    </source>
</evidence>
<feature type="transmembrane region" description="Helical" evidence="1">
    <location>
        <begin position="12"/>
        <end position="31"/>
    </location>
</feature>
<gene>
    <name evidence="2" type="ORF">QY95_00558</name>
</gene>
<sequence length="40" mass="4396">MIGKPDPYTRVLTFISGVALVSALAYIFVIGQVKRIELSE</sequence>
<dbReference type="AlphaFoldDB" id="A0A0F5I8A5"/>
<accession>A0A0F5I8A5</accession>
<evidence type="ECO:0000313" key="3">
    <source>
        <dbReference type="Proteomes" id="UP000031563"/>
    </source>
</evidence>
<dbReference type="Proteomes" id="UP000031563">
    <property type="component" value="Unassembled WGS sequence"/>
</dbReference>
<organism evidence="2 3">
    <name type="scientific">Bacillus thermotolerans</name>
    <name type="common">Quasibacillus thermotolerans</name>
    <dbReference type="NCBI Taxonomy" id="1221996"/>
    <lineage>
        <taxon>Bacteria</taxon>
        <taxon>Bacillati</taxon>
        <taxon>Bacillota</taxon>
        <taxon>Bacilli</taxon>
        <taxon>Bacillales</taxon>
        <taxon>Bacillaceae</taxon>
        <taxon>Bacillus</taxon>
    </lineage>
</organism>
<dbReference type="EMBL" id="JWIR02000019">
    <property type="protein sequence ID" value="KKB41751.1"/>
    <property type="molecule type" value="Genomic_DNA"/>
</dbReference>
<reference evidence="2" key="1">
    <citation type="submission" date="2015-02" db="EMBL/GenBank/DDBJ databases">
        <title>Genome Assembly of Bacillaceae bacterium MTCC 8252.</title>
        <authorList>
            <person name="Verma A."/>
            <person name="Khatri I."/>
            <person name="Mual P."/>
            <person name="Subramanian S."/>
            <person name="Krishnamurthi S."/>
        </authorList>
    </citation>
    <scope>NUCLEOTIDE SEQUENCE [LARGE SCALE GENOMIC DNA]</scope>
    <source>
        <strain evidence="2">MTCC 8252</strain>
    </source>
</reference>
<name>A0A0F5I8A5_BACTR</name>
<keyword evidence="1" id="KW-0812">Transmembrane</keyword>
<keyword evidence="1" id="KW-1133">Transmembrane helix</keyword>
<keyword evidence="3" id="KW-1185">Reference proteome</keyword>